<evidence type="ECO:0000256" key="1">
    <source>
        <dbReference type="SAM" id="MobiDB-lite"/>
    </source>
</evidence>
<name>A0A6J1HWP0_CUCMA</name>
<keyword evidence="2" id="KW-1185">Reference proteome</keyword>
<accession>A0A6J1HWP0</accession>
<dbReference type="Proteomes" id="UP000504608">
    <property type="component" value="Unplaced"/>
</dbReference>
<dbReference type="RefSeq" id="XP_022968240.1">
    <property type="nucleotide sequence ID" value="XM_023112472.1"/>
</dbReference>
<gene>
    <name evidence="3" type="primary">LOC111467537</name>
</gene>
<protein>
    <submittedName>
        <fullName evidence="3">Uncharacterized protein LOC111467537 isoform X1</fullName>
    </submittedName>
</protein>
<dbReference type="KEGG" id="cmax:111467537"/>
<dbReference type="PANTHER" id="PTHR34361">
    <property type="entry name" value="OS08G0157800 PROTEIN"/>
    <property type="match status" value="1"/>
</dbReference>
<dbReference type="OrthoDB" id="611935at2759"/>
<feature type="region of interest" description="Disordered" evidence="1">
    <location>
        <begin position="929"/>
        <end position="963"/>
    </location>
</feature>
<proteinExistence type="predicted"/>
<dbReference type="GeneID" id="111467537"/>
<evidence type="ECO:0000313" key="3">
    <source>
        <dbReference type="RefSeq" id="XP_022968240.1"/>
    </source>
</evidence>
<dbReference type="PANTHER" id="PTHR34361:SF2">
    <property type="entry name" value="OS08G0157800 PROTEIN"/>
    <property type="match status" value="1"/>
</dbReference>
<feature type="region of interest" description="Disordered" evidence="1">
    <location>
        <begin position="238"/>
        <end position="266"/>
    </location>
</feature>
<reference evidence="3" key="1">
    <citation type="submission" date="2025-08" db="UniProtKB">
        <authorList>
            <consortium name="RefSeq"/>
        </authorList>
    </citation>
    <scope>IDENTIFICATION</scope>
    <source>
        <tissue evidence="3">Young leaves</tissue>
    </source>
</reference>
<dbReference type="AlphaFoldDB" id="A0A6J1HWP0"/>
<feature type="compositionally biased region" description="Basic and acidic residues" evidence="1">
    <location>
        <begin position="929"/>
        <end position="943"/>
    </location>
</feature>
<organism evidence="2 3">
    <name type="scientific">Cucurbita maxima</name>
    <name type="common">Pumpkin</name>
    <name type="synonym">Winter squash</name>
    <dbReference type="NCBI Taxonomy" id="3661"/>
    <lineage>
        <taxon>Eukaryota</taxon>
        <taxon>Viridiplantae</taxon>
        <taxon>Streptophyta</taxon>
        <taxon>Embryophyta</taxon>
        <taxon>Tracheophyta</taxon>
        <taxon>Spermatophyta</taxon>
        <taxon>Magnoliopsida</taxon>
        <taxon>eudicotyledons</taxon>
        <taxon>Gunneridae</taxon>
        <taxon>Pentapetalae</taxon>
        <taxon>rosids</taxon>
        <taxon>fabids</taxon>
        <taxon>Cucurbitales</taxon>
        <taxon>Cucurbitaceae</taxon>
        <taxon>Cucurbiteae</taxon>
        <taxon>Cucurbita</taxon>
    </lineage>
</organism>
<sequence>MGFAPFGVGNGGSSSSFSNLSPLAPPFTLDRSVTKPLSTPLVDITEPEPEFGVGGGVPLNPLQHNWLPSTSKTSAHDFFSSEFDWLPFSTGSGFPRSQAMMDPSHNHGPLLGRLTITSTDLSSYHGSSDGVTTSMGKPKPYYPSYAATSSNKAGPTVIVDQPSYDWLSNSHVVTFEGPPCTDFSRGSSASERSTEEASHSVDVLDLNKCNEFVREYPNEELFSERNLNIERISNMDAHSAFPGCHPKTRTPPSNPASSSQNSPFLKKPPYLEISREQDSRLNVTASIVNSPATFSIRPSVVSTDSFAWNVGSCHVSDYGYDSFEAKQGGNNLSNLKELLPVNSESKEFVSAENYDTCIDKNDPVITEPSSTKIHDLRNNIHSAKDSPDRRLKAGMRLHIPDASPHFSLDPKGIETATTTESSSESFDQYNLAAVDSPCWKGVPINQISPFQAFEIVTPSRTKMLEVYNSVNLSLSQVPPSTAEDTVKVIVHEPNESTIGSILEKGATSSPKMPSVIGSSLPAEQKSSNSVKAGEFCSKMGCFHPATSSVYEAFGDGGDFYSSCSIPQNKYKHNLVSGKRIGRTSCTEKHADARLNSDNSSGNGLNHLSFDAAEHVQNLPSELVKAFHGESTSKVDIRILVDTLHSLSGLLLAHCSNGLDALHQKDVMSLETVMNNLDVCINSVGSQGSLSPEQRTSQSLEQFHQLHAHFQDLGVLKSQSQMTKIEGENLECLSNDRNGVEETNRYILSVKKDKEAASSHRLRNGIDLMKEDSMTKALKKVLSENFHDDEEHPQTLLYKNLWLQAEAALCASNLRARFSSAKSEMEKHESPKVKEHAKNHDQLFVSGASPGSNTIAEVASKTKVGSTSFVSVQTSPTVSVRSHASDDVITRFNILKHRDDEAKLRDAENLGTLSDFEVSVKQGMVEKSALEKEQTAGPHVKDMDSSFPSSKVKGNDSGPAPQSTSLILTRTSHIDDVMSRFQILKSRDEHVSSLNVGKVQKVTSSHCSEIEKAAPEGVISMIHHPIADNKNEVDDLDGSVVGRLDVLRSRGNNISPTPAGENLQEYWTSVENKVKMEPFLWPEAGKDSRSHFEGKLPAGCSNGSSSDWEHVLWCD</sequence>
<evidence type="ECO:0000313" key="2">
    <source>
        <dbReference type="Proteomes" id="UP000504608"/>
    </source>
</evidence>